<dbReference type="RefSeq" id="XP_001890848.1">
    <property type="nucleotide sequence ID" value="XM_001890813.1"/>
</dbReference>
<dbReference type="HOGENOM" id="CLU_131288_0_0_1"/>
<reference evidence="4 5" key="1">
    <citation type="journal article" date="2008" name="Nature">
        <title>The genome of Laccaria bicolor provides insights into mycorrhizal symbiosis.</title>
        <authorList>
            <person name="Martin F."/>
            <person name="Aerts A."/>
            <person name="Ahren D."/>
            <person name="Brun A."/>
            <person name="Danchin E.G.J."/>
            <person name="Duchaussoy F."/>
            <person name="Gibon J."/>
            <person name="Kohler A."/>
            <person name="Lindquist E."/>
            <person name="Pereda V."/>
            <person name="Salamov A."/>
            <person name="Shapiro H.J."/>
            <person name="Wuyts J."/>
            <person name="Blaudez D."/>
            <person name="Buee M."/>
            <person name="Brokstein P."/>
            <person name="Canbaeck B."/>
            <person name="Cohen D."/>
            <person name="Courty P.E."/>
            <person name="Coutinho P.M."/>
            <person name="Delaruelle C."/>
            <person name="Detter J.C."/>
            <person name="Deveau A."/>
            <person name="DiFazio S."/>
            <person name="Duplessis S."/>
            <person name="Fraissinet-Tachet L."/>
            <person name="Lucic E."/>
            <person name="Frey-Klett P."/>
            <person name="Fourrey C."/>
            <person name="Feussner I."/>
            <person name="Gay G."/>
            <person name="Grimwood J."/>
            <person name="Hoegger P.J."/>
            <person name="Jain P."/>
            <person name="Kilaru S."/>
            <person name="Labbe J."/>
            <person name="Lin Y.C."/>
            <person name="Legue V."/>
            <person name="Le Tacon F."/>
            <person name="Marmeisse R."/>
            <person name="Melayah D."/>
            <person name="Montanini B."/>
            <person name="Muratet M."/>
            <person name="Nehls U."/>
            <person name="Niculita-Hirzel H."/>
            <person name="Oudot-Le Secq M.P."/>
            <person name="Peter M."/>
            <person name="Quesneville H."/>
            <person name="Rajashekar B."/>
            <person name="Reich M."/>
            <person name="Rouhier N."/>
            <person name="Schmutz J."/>
            <person name="Yin T."/>
            <person name="Chalot M."/>
            <person name="Henrissat B."/>
            <person name="Kuees U."/>
            <person name="Lucas S."/>
            <person name="Van de Peer Y."/>
            <person name="Podila G.K."/>
            <person name="Polle A."/>
            <person name="Pukkila P.J."/>
            <person name="Richardson P.M."/>
            <person name="Rouze P."/>
            <person name="Sanders I.R."/>
            <person name="Stajich J.E."/>
            <person name="Tunlid A."/>
            <person name="Tuskan G."/>
            <person name="Grigoriev I.V."/>
        </authorList>
    </citation>
    <scope>NUCLEOTIDE SEQUENCE [LARGE SCALE GENOMIC DNA]</scope>
    <source>
        <strain evidence="5">S238N-H82 / ATCC MYA-4686</strain>
    </source>
</reference>
<dbReference type="InterPro" id="IPR001680">
    <property type="entry name" value="WD40_rpt"/>
</dbReference>
<dbReference type="PROSITE" id="PS50082">
    <property type="entry name" value="WD_REPEATS_2"/>
    <property type="match status" value="1"/>
</dbReference>
<organism evidence="5">
    <name type="scientific">Laccaria bicolor (strain S238N-H82 / ATCC MYA-4686)</name>
    <name type="common">Bicoloured deceiver</name>
    <name type="synonym">Laccaria laccata var. bicolor</name>
    <dbReference type="NCBI Taxonomy" id="486041"/>
    <lineage>
        <taxon>Eukaryota</taxon>
        <taxon>Fungi</taxon>
        <taxon>Dikarya</taxon>
        <taxon>Basidiomycota</taxon>
        <taxon>Agaricomycotina</taxon>
        <taxon>Agaricomycetes</taxon>
        <taxon>Agaricomycetidae</taxon>
        <taxon>Agaricales</taxon>
        <taxon>Agaricineae</taxon>
        <taxon>Hydnangiaceae</taxon>
        <taxon>Laccaria</taxon>
    </lineage>
</organism>
<dbReference type="Pfam" id="PF00400">
    <property type="entry name" value="WD40"/>
    <property type="match status" value="2"/>
</dbReference>
<feature type="repeat" description="WD" evidence="3">
    <location>
        <begin position="28"/>
        <end position="69"/>
    </location>
</feature>
<dbReference type="InterPro" id="IPR015943">
    <property type="entry name" value="WD40/YVTN_repeat-like_dom_sf"/>
</dbReference>
<dbReference type="KEGG" id="lbc:LACBIDRAFT_299895"/>
<dbReference type="PANTHER" id="PTHR19848">
    <property type="entry name" value="WD40 REPEAT PROTEIN"/>
    <property type="match status" value="1"/>
</dbReference>
<evidence type="ECO:0000256" key="1">
    <source>
        <dbReference type="ARBA" id="ARBA00022574"/>
    </source>
</evidence>
<dbReference type="GeneID" id="6086503"/>
<accession>B0E3T0</accession>
<evidence type="ECO:0000256" key="3">
    <source>
        <dbReference type="PROSITE-ProRule" id="PRU00221"/>
    </source>
</evidence>
<evidence type="ECO:0000313" key="4">
    <source>
        <dbReference type="EMBL" id="EDQ98501.1"/>
    </source>
</evidence>
<dbReference type="EMBL" id="DS547262">
    <property type="protein sequence ID" value="EDQ98501.1"/>
    <property type="molecule type" value="Genomic_DNA"/>
</dbReference>
<dbReference type="Gene3D" id="2.130.10.10">
    <property type="entry name" value="YVTN repeat-like/Quinoprotein amine dehydrogenase"/>
    <property type="match status" value="2"/>
</dbReference>
<keyword evidence="5" id="KW-1185">Reference proteome</keyword>
<dbReference type="InParanoid" id="B0E3T0"/>
<keyword evidence="2" id="KW-0677">Repeat</keyword>
<dbReference type="SUPFAM" id="SSF50978">
    <property type="entry name" value="WD40 repeat-like"/>
    <property type="match status" value="1"/>
</dbReference>
<evidence type="ECO:0000256" key="2">
    <source>
        <dbReference type="ARBA" id="ARBA00022737"/>
    </source>
</evidence>
<dbReference type="SMART" id="SM00320">
    <property type="entry name" value="WD40"/>
    <property type="match status" value="2"/>
</dbReference>
<name>B0E3T0_LACBS</name>
<dbReference type="PANTHER" id="PTHR19848:SF8">
    <property type="entry name" value="F-BOX AND WD REPEAT DOMAIN CONTAINING 7"/>
    <property type="match status" value="1"/>
</dbReference>
<gene>
    <name evidence="4" type="ORF">LACBIDRAFT_299895</name>
</gene>
<sequence length="180" mass="20114">MAVFFEYRLLTWVTHSRSLQKFECKYTLRKHTKPLNTLKLSGDARMLLSGGDDGQLLIWNVTKGSLHQAILVVFNGPVCVAIWTPISPEGPMTSFAFGCADGRVFVYQRTDETGSYRLSCSIPAHNNHIEALAFDMNHHRLASVGTGTAKVWQIDSDGHLKLLHALTPKPFVVRSVDFLD</sequence>
<protein>
    <submittedName>
        <fullName evidence="4">Predicted protein</fullName>
    </submittedName>
</protein>
<dbReference type="PROSITE" id="PS00678">
    <property type="entry name" value="WD_REPEATS_1"/>
    <property type="match status" value="1"/>
</dbReference>
<evidence type="ECO:0000313" key="5">
    <source>
        <dbReference type="Proteomes" id="UP000001194"/>
    </source>
</evidence>
<dbReference type="OrthoDB" id="3238562at2759"/>
<keyword evidence="1 3" id="KW-0853">WD repeat</keyword>
<proteinExistence type="predicted"/>
<dbReference type="PROSITE" id="PS50294">
    <property type="entry name" value="WD_REPEATS_REGION"/>
    <property type="match status" value="1"/>
</dbReference>
<dbReference type="InterPro" id="IPR019775">
    <property type="entry name" value="WD40_repeat_CS"/>
</dbReference>
<dbReference type="Proteomes" id="UP000001194">
    <property type="component" value="Unassembled WGS sequence"/>
</dbReference>
<dbReference type="InterPro" id="IPR036322">
    <property type="entry name" value="WD40_repeat_dom_sf"/>
</dbReference>
<dbReference type="STRING" id="486041.B0E3T0"/>
<dbReference type="AlphaFoldDB" id="B0E3T0"/>